<organism evidence="2 3">
    <name type="scientific">Propionigenium maris DSM 9537</name>
    <dbReference type="NCBI Taxonomy" id="1123000"/>
    <lineage>
        <taxon>Bacteria</taxon>
        <taxon>Fusobacteriati</taxon>
        <taxon>Fusobacteriota</taxon>
        <taxon>Fusobacteriia</taxon>
        <taxon>Fusobacteriales</taxon>
        <taxon>Fusobacteriaceae</taxon>
        <taxon>Propionigenium</taxon>
    </lineage>
</organism>
<dbReference type="Proteomes" id="UP001144471">
    <property type="component" value="Unassembled WGS sequence"/>
</dbReference>
<evidence type="ECO:0008006" key="4">
    <source>
        <dbReference type="Google" id="ProtNLM"/>
    </source>
</evidence>
<proteinExistence type="predicted"/>
<dbReference type="AlphaFoldDB" id="A0A9W6GPR7"/>
<keyword evidence="3" id="KW-1185">Reference proteome</keyword>
<dbReference type="EMBL" id="BSDY01000023">
    <property type="protein sequence ID" value="GLI57726.1"/>
    <property type="molecule type" value="Genomic_DNA"/>
</dbReference>
<feature type="region of interest" description="Disordered" evidence="1">
    <location>
        <begin position="147"/>
        <end position="171"/>
    </location>
</feature>
<dbReference type="RefSeq" id="WP_281837402.1">
    <property type="nucleotide sequence ID" value="NZ_BSDY01000023.1"/>
</dbReference>
<comment type="caution">
    <text evidence="2">The sequence shown here is derived from an EMBL/GenBank/DDBJ whole genome shotgun (WGS) entry which is preliminary data.</text>
</comment>
<accession>A0A9W6GPR7</accession>
<gene>
    <name evidence="2" type="ORF">PM10SUCC1_32400</name>
</gene>
<name>A0A9W6GPR7_9FUSO</name>
<evidence type="ECO:0000313" key="2">
    <source>
        <dbReference type="EMBL" id="GLI57726.1"/>
    </source>
</evidence>
<reference evidence="2" key="1">
    <citation type="submission" date="2022-12" db="EMBL/GenBank/DDBJ databases">
        <title>Reference genome sequencing for broad-spectrum identification of bacterial and archaeal isolates by mass spectrometry.</title>
        <authorList>
            <person name="Sekiguchi Y."/>
            <person name="Tourlousse D.M."/>
        </authorList>
    </citation>
    <scope>NUCLEOTIDE SEQUENCE</scope>
    <source>
        <strain evidence="2">10succ1</strain>
    </source>
</reference>
<protein>
    <recommendedName>
        <fullName evidence="4">Neck protein</fullName>
    </recommendedName>
</protein>
<evidence type="ECO:0000313" key="3">
    <source>
        <dbReference type="Proteomes" id="UP001144471"/>
    </source>
</evidence>
<evidence type="ECO:0000256" key="1">
    <source>
        <dbReference type="SAM" id="MobiDB-lite"/>
    </source>
</evidence>
<sequence length="171" mass="18734">MKVKVKRKPNQNLRKRLTKKINVKVGYFAEDKGKSPIDNEEGSSFDMVALVNTLNDGTNSAGRNKRVKIPARPFMDISAIKIRKQALDTAITGIRAVVREEKTMREVGNQIGRDGASTIKAVIRDTVSPSNSPVTVWLKGKNDPLVDTGEMQKRAGAKVNGGKTMKLGDKS</sequence>